<evidence type="ECO:0000313" key="3">
    <source>
        <dbReference type="Proteomes" id="UP001295740"/>
    </source>
</evidence>
<sequence length="169" mass="18364">MDEVLTIMEGDGSLPANTNDFAGRSGASRHARHHQFTVLAAAWSPDDEADKDKDKGDDDDDKNDEAVRSSAFWGPAGNSASLPTAPRLQRRLRTNHHQHHAITDKMDATQALRDQVTLVLDNYLPGGKPLSTEENLADGTAEARSAKNPARVLERPFAISTSYCCAGRV</sequence>
<feature type="region of interest" description="Disordered" evidence="1">
    <location>
        <begin position="1"/>
        <end position="85"/>
    </location>
</feature>
<keyword evidence="3" id="KW-1185">Reference proteome</keyword>
<dbReference type="Proteomes" id="UP001295740">
    <property type="component" value="Unassembled WGS sequence"/>
</dbReference>
<gene>
    <name evidence="2" type="ORF">KHLLAP_LOCUS9498</name>
</gene>
<reference evidence="2" key="1">
    <citation type="submission" date="2023-10" db="EMBL/GenBank/DDBJ databases">
        <authorList>
            <person name="Hackl T."/>
        </authorList>
    </citation>
    <scope>NUCLEOTIDE SEQUENCE</scope>
</reference>
<protein>
    <submittedName>
        <fullName evidence="2">Uu.00g140560.m01.CDS01</fullName>
    </submittedName>
</protein>
<dbReference type="AlphaFoldDB" id="A0AAI8VQ65"/>
<evidence type="ECO:0000256" key="1">
    <source>
        <dbReference type="SAM" id="MobiDB-lite"/>
    </source>
</evidence>
<organism evidence="2 3">
    <name type="scientific">Anthostomella pinea</name>
    <dbReference type="NCBI Taxonomy" id="933095"/>
    <lineage>
        <taxon>Eukaryota</taxon>
        <taxon>Fungi</taxon>
        <taxon>Dikarya</taxon>
        <taxon>Ascomycota</taxon>
        <taxon>Pezizomycotina</taxon>
        <taxon>Sordariomycetes</taxon>
        <taxon>Xylariomycetidae</taxon>
        <taxon>Xylariales</taxon>
        <taxon>Xylariaceae</taxon>
        <taxon>Anthostomella</taxon>
    </lineage>
</organism>
<name>A0AAI8VQ65_9PEZI</name>
<accession>A0AAI8VQ65</accession>
<evidence type="ECO:0000313" key="2">
    <source>
        <dbReference type="EMBL" id="CAJ2509030.1"/>
    </source>
</evidence>
<dbReference type="EMBL" id="CAUWAG010000012">
    <property type="protein sequence ID" value="CAJ2509030.1"/>
    <property type="molecule type" value="Genomic_DNA"/>
</dbReference>
<comment type="caution">
    <text evidence="2">The sequence shown here is derived from an EMBL/GenBank/DDBJ whole genome shotgun (WGS) entry which is preliminary data.</text>
</comment>
<proteinExistence type="predicted"/>